<organism evidence="1 2">
    <name type="scientific">Stegodyphus mimosarum</name>
    <name type="common">African social velvet spider</name>
    <dbReference type="NCBI Taxonomy" id="407821"/>
    <lineage>
        <taxon>Eukaryota</taxon>
        <taxon>Metazoa</taxon>
        <taxon>Ecdysozoa</taxon>
        <taxon>Arthropoda</taxon>
        <taxon>Chelicerata</taxon>
        <taxon>Arachnida</taxon>
        <taxon>Araneae</taxon>
        <taxon>Araneomorphae</taxon>
        <taxon>Entelegynae</taxon>
        <taxon>Eresoidea</taxon>
        <taxon>Eresidae</taxon>
        <taxon>Stegodyphus</taxon>
    </lineage>
</organism>
<name>A0A087UTT3_STEMI</name>
<sequence>MTNHICQLSDFKHQLNELFDAFKNLSKEDQTEAISLIRRLYVVTLNCFFSEAKYGMYDSKSEICKDDYCKHLDLHTHPLENGICFSSDGLDNKSILQLNFRLGSEVNEDMVESDDVMKSTIKNEEIIEDIRGKVSCSPHTGSDEMEDEKLGELKSCENDVLCDNVSESLKMSSAAAKMSNNVSNSALIVHTLSDLKNNPGDKNSMLVYKLGS</sequence>
<dbReference type="Proteomes" id="UP000054359">
    <property type="component" value="Unassembled WGS sequence"/>
</dbReference>
<evidence type="ECO:0000313" key="2">
    <source>
        <dbReference type="Proteomes" id="UP000054359"/>
    </source>
</evidence>
<proteinExistence type="predicted"/>
<dbReference type="EMBL" id="KK121579">
    <property type="protein sequence ID" value="KFM80772.1"/>
    <property type="molecule type" value="Genomic_DNA"/>
</dbReference>
<evidence type="ECO:0000313" key="1">
    <source>
        <dbReference type="EMBL" id="KFM80772.1"/>
    </source>
</evidence>
<accession>A0A087UTT3</accession>
<feature type="non-terminal residue" evidence="1">
    <location>
        <position position="212"/>
    </location>
</feature>
<keyword evidence="2" id="KW-1185">Reference proteome</keyword>
<dbReference type="OrthoDB" id="10327099at2759"/>
<reference evidence="1 2" key="1">
    <citation type="submission" date="2013-11" db="EMBL/GenBank/DDBJ databases">
        <title>Genome sequencing of Stegodyphus mimosarum.</title>
        <authorList>
            <person name="Bechsgaard J."/>
        </authorList>
    </citation>
    <scope>NUCLEOTIDE SEQUENCE [LARGE SCALE GENOMIC DNA]</scope>
</reference>
<dbReference type="AlphaFoldDB" id="A0A087UTT3"/>
<protein>
    <submittedName>
        <fullName evidence="1">Uncharacterized protein</fullName>
    </submittedName>
</protein>
<gene>
    <name evidence="1" type="ORF">X975_25710</name>
</gene>